<dbReference type="Gene3D" id="3.40.50.720">
    <property type="entry name" value="NAD(P)-binding Rossmann-like Domain"/>
    <property type="match status" value="1"/>
</dbReference>
<dbReference type="GO" id="GO:0019948">
    <property type="term" value="F:SUMO activating enzyme activity"/>
    <property type="evidence" value="ECO:0007669"/>
    <property type="project" value="TreeGrafter"/>
</dbReference>
<dbReference type="Pfam" id="PF00899">
    <property type="entry name" value="ThiF"/>
    <property type="match status" value="1"/>
</dbReference>
<proteinExistence type="predicted"/>
<dbReference type="PANTHER" id="PTHR10953:SF162">
    <property type="entry name" value="SUMO-ACTIVATING ENZYME SUBUNIT 1"/>
    <property type="match status" value="1"/>
</dbReference>
<protein>
    <submittedName>
        <fullName evidence="2">DNA damage tolerance protein RHC31</fullName>
    </submittedName>
</protein>
<dbReference type="InterPro" id="IPR035985">
    <property type="entry name" value="Ubiquitin-activating_enz"/>
</dbReference>
<comment type="caution">
    <text evidence="2">The sequence shown here is derived from an EMBL/GenBank/DDBJ whole genome shotgun (WGS) entry which is preliminary data.</text>
</comment>
<dbReference type="Proteomes" id="UP000238350">
    <property type="component" value="Unassembled WGS sequence"/>
</dbReference>
<dbReference type="AlphaFoldDB" id="A0A2T0FEF9"/>
<dbReference type="EMBL" id="NDIQ01000001">
    <property type="protein sequence ID" value="PRT53386.1"/>
    <property type="molecule type" value="Genomic_DNA"/>
</dbReference>
<evidence type="ECO:0000259" key="1">
    <source>
        <dbReference type="Pfam" id="PF00899"/>
    </source>
</evidence>
<dbReference type="PANTHER" id="PTHR10953">
    <property type="entry name" value="UBIQUITIN-ACTIVATING ENZYME E1"/>
    <property type="match status" value="1"/>
</dbReference>
<evidence type="ECO:0000313" key="2">
    <source>
        <dbReference type="EMBL" id="PRT53386.1"/>
    </source>
</evidence>
<name>A0A2T0FEF9_9ASCO</name>
<evidence type="ECO:0000313" key="3">
    <source>
        <dbReference type="Proteomes" id="UP000238350"/>
    </source>
</evidence>
<feature type="domain" description="THIF-type NAD/FAD binding fold" evidence="1">
    <location>
        <begin position="12"/>
        <end position="324"/>
    </location>
</feature>
<dbReference type="GO" id="GO:0005737">
    <property type="term" value="C:cytoplasm"/>
    <property type="evidence" value="ECO:0007669"/>
    <property type="project" value="TreeGrafter"/>
</dbReference>
<dbReference type="GO" id="GO:0016925">
    <property type="term" value="P:protein sumoylation"/>
    <property type="evidence" value="ECO:0007669"/>
    <property type="project" value="TreeGrafter"/>
</dbReference>
<sequence length="330" mass="36111">MADITRDEVSLYDRQIRLWGLDGQRRLHEANVLVVGFDAVTVEVVKNVVLAGVGALTIADDNQVSETDLEYNFFVTAQDIGANRVEAGLVRVQRLNPRVAVTAHLHKPADLHAEFLGQFDVVVTSGVPFDEMTRINAAVRDAGHAFYATGLFGWMGYIFADLVEHTFTVERPRPNAPTKLGRVSLTREVLDAHVDSANNERLQIREVYAPLHIAVENAVKLPFASTLKPRARARVTPYLPALLASWETATLATADVEAKARALGLPATIVTHEFVASFGALEGVQISAVAAVVGGQLAQDMINYLTRREYPIQNIVIYDAKSGQGPMYVL</sequence>
<accession>A0A2T0FEF9</accession>
<dbReference type="GeneID" id="36514755"/>
<dbReference type="RefSeq" id="XP_024663332.1">
    <property type="nucleotide sequence ID" value="XM_024807564.1"/>
</dbReference>
<dbReference type="OrthoDB" id="1708823at2759"/>
<dbReference type="InterPro" id="IPR045886">
    <property type="entry name" value="ThiF/MoeB/HesA"/>
</dbReference>
<dbReference type="SUPFAM" id="SSF69572">
    <property type="entry name" value="Activating enzymes of the ubiquitin-like proteins"/>
    <property type="match status" value="1"/>
</dbReference>
<dbReference type="InterPro" id="IPR000594">
    <property type="entry name" value="ThiF_NAD_FAD-bd"/>
</dbReference>
<reference evidence="2 3" key="1">
    <citation type="submission" date="2017-04" db="EMBL/GenBank/DDBJ databases">
        <title>Genome sequencing of [Candida] sorbophila.</title>
        <authorList>
            <person name="Ahn J.O."/>
        </authorList>
    </citation>
    <scope>NUCLEOTIDE SEQUENCE [LARGE SCALE GENOMIC DNA]</scope>
    <source>
        <strain evidence="2 3">DS02</strain>
    </source>
</reference>
<dbReference type="GO" id="GO:0031510">
    <property type="term" value="C:SUMO activating enzyme complex"/>
    <property type="evidence" value="ECO:0007669"/>
    <property type="project" value="TreeGrafter"/>
</dbReference>
<keyword evidence="3" id="KW-1185">Reference proteome</keyword>
<organism evidence="2 3">
    <name type="scientific">Wickerhamiella sorbophila</name>
    <dbReference type="NCBI Taxonomy" id="45607"/>
    <lineage>
        <taxon>Eukaryota</taxon>
        <taxon>Fungi</taxon>
        <taxon>Dikarya</taxon>
        <taxon>Ascomycota</taxon>
        <taxon>Saccharomycotina</taxon>
        <taxon>Dipodascomycetes</taxon>
        <taxon>Dipodascales</taxon>
        <taxon>Trichomonascaceae</taxon>
        <taxon>Wickerhamiella</taxon>
    </lineage>
</organism>
<dbReference type="STRING" id="45607.A0A2T0FEF9"/>
<gene>
    <name evidence="2" type="ORF">B9G98_01006</name>
</gene>